<dbReference type="InterPro" id="IPR036226">
    <property type="entry name" value="LipOase_C_sf"/>
</dbReference>
<dbReference type="KEGG" id="spar:SPRG_09112"/>
<evidence type="ECO:0008006" key="3">
    <source>
        <dbReference type="Google" id="ProtNLM"/>
    </source>
</evidence>
<protein>
    <recommendedName>
        <fullName evidence="3">Lipoxygenase domain-containing protein</fullName>
    </recommendedName>
</protein>
<dbReference type="GeneID" id="24131306"/>
<dbReference type="RefSeq" id="XP_012203941.1">
    <property type="nucleotide sequence ID" value="XM_012348551.1"/>
</dbReference>
<keyword evidence="2" id="KW-1185">Reference proteome</keyword>
<evidence type="ECO:0000313" key="1">
    <source>
        <dbReference type="EMBL" id="KDO25282.1"/>
    </source>
</evidence>
<accession>A0A067CEP9</accession>
<dbReference type="AlphaFoldDB" id="A0A067CEP9"/>
<name>A0A067CEP9_SAPPC</name>
<sequence>MAMGVPVLEGLVVHTITAMVRVDGVRGQLGSARDAYVSTYPNGAHWQHLDDLAVVNAYVSEVQRVYNARARHTFARATMDFVVANSSSVPKHRLTVALGECLNYNAAVTGALSRGAFRGRHPVGTLVVSPLDFAVVIASLQSYTLDDGVNPLPLDLLTTVGFHYAPGVVHSGNMDDDAWRRLRQPSAKLYNNSIESPLSSDKRLDFLTHSMIQLLYVRFATWVTQSAAEPITIPVDDEDVSIPKVLLDGAKPFQDTVPFVDNFDDSCEDMKGSVLSEVGRMWPRVRVHGDDRYLDRALELFVFNGLGQHMVTKLPAAHNDGSYYTVTTSFLETVTGADAYFDKKGKVIKIVRLGKTFWPADVQWEYVKMCFRSSVANKVTAVDHLIGLHVTTASREQLPPTHPLRRLIKPFTFRAEAINYEASKLLFAPKGILHRAHPYSENA</sequence>
<dbReference type="Proteomes" id="UP000030745">
    <property type="component" value="Unassembled WGS sequence"/>
</dbReference>
<dbReference type="EMBL" id="KK583233">
    <property type="protein sequence ID" value="KDO25282.1"/>
    <property type="molecule type" value="Genomic_DNA"/>
</dbReference>
<evidence type="ECO:0000313" key="2">
    <source>
        <dbReference type="Proteomes" id="UP000030745"/>
    </source>
</evidence>
<gene>
    <name evidence="1" type="ORF">SPRG_09112</name>
</gene>
<dbReference type="VEuPathDB" id="FungiDB:SPRG_09112"/>
<proteinExistence type="predicted"/>
<dbReference type="SUPFAM" id="SSF48484">
    <property type="entry name" value="Lipoxigenase"/>
    <property type="match status" value="1"/>
</dbReference>
<reference evidence="1 2" key="1">
    <citation type="journal article" date="2013" name="PLoS Genet.">
        <title>Distinctive expansion of potential virulence genes in the genome of the oomycete fish pathogen Saprolegnia parasitica.</title>
        <authorList>
            <person name="Jiang R.H."/>
            <person name="de Bruijn I."/>
            <person name="Haas B.J."/>
            <person name="Belmonte R."/>
            <person name="Lobach L."/>
            <person name="Christie J."/>
            <person name="van den Ackerveken G."/>
            <person name="Bottin A."/>
            <person name="Bulone V."/>
            <person name="Diaz-Moreno S.M."/>
            <person name="Dumas B."/>
            <person name="Fan L."/>
            <person name="Gaulin E."/>
            <person name="Govers F."/>
            <person name="Grenville-Briggs L.J."/>
            <person name="Horner N.R."/>
            <person name="Levin J.Z."/>
            <person name="Mammella M."/>
            <person name="Meijer H.J."/>
            <person name="Morris P."/>
            <person name="Nusbaum C."/>
            <person name="Oome S."/>
            <person name="Phillips A.J."/>
            <person name="van Rooyen D."/>
            <person name="Rzeszutek E."/>
            <person name="Saraiva M."/>
            <person name="Secombes C.J."/>
            <person name="Seidl M.F."/>
            <person name="Snel B."/>
            <person name="Stassen J.H."/>
            <person name="Sykes S."/>
            <person name="Tripathy S."/>
            <person name="van den Berg H."/>
            <person name="Vega-Arreguin J.C."/>
            <person name="Wawra S."/>
            <person name="Young S.K."/>
            <person name="Zeng Q."/>
            <person name="Dieguez-Uribeondo J."/>
            <person name="Russ C."/>
            <person name="Tyler B.M."/>
            <person name="van West P."/>
        </authorList>
    </citation>
    <scope>NUCLEOTIDE SEQUENCE [LARGE SCALE GENOMIC DNA]</scope>
    <source>
        <strain evidence="1 2">CBS 223.65</strain>
    </source>
</reference>
<organism evidence="1 2">
    <name type="scientific">Saprolegnia parasitica (strain CBS 223.65)</name>
    <dbReference type="NCBI Taxonomy" id="695850"/>
    <lineage>
        <taxon>Eukaryota</taxon>
        <taxon>Sar</taxon>
        <taxon>Stramenopiles</taxon>
        <taxon>Oomycota</taxon>
        <taxon>Saprolegniomycetes</taxon>
        <taxon>Saprolegniales</taxon>
        <taxon>Saprolegniaceae</taxon>
        <taxon>Saprolegnia</taxon>
    </lineage>
</organism>
<dbReference type="Gene3D" id="1.20.245.10">
    <property type="entry name" value="Lipoxygenase-1, Domain 5"/>
    <property type="match status" value="1"/>
</dbReference>